<protein>
    <submittedName>
        <fullName evidence="8">Methyl-accepting chemotaxis protein</fullName>
    </submittedName>
</protein>
<feature type="transmembrane region" description="Helical" evidence="5">
    <location>
        <begin position="12"/>
        <end position="32"/>
    </location>
</feature>
<dbReference type="CDD" id="cd06225">
    <property type="entry name" value="HAMP"/>
    <property type="match status" value="1"/>
</dbReference>
<name>A0ABT5MNY9_9BURK</name>
<dbReference type="InterPro" id="IPR024478">
    <property type="entry name" value="HlyB_4HB_MCP"/>
</dbReference>
<dbReference type="EMBL" id="JAQSIO010000011">
    <property type="protein sequence ID" value="MDD0816931.1"/>
    <property type="molecule type" value="Genomic_DNA"/>
</dbReference>
<evidence type="ECO:0000256" key="3">
    <source>
        <dbReference type="PROSITE-ProRule" id="PRU00284"/>
    </source>
</evidence>
<keyword evidence="5" id="KW-0812">Transmembrane</keyword>
<evidence type="ECO:0000259" key="6">
    <source>
        <dbReference type="PROSITE" id="PS50111"/>
    </source>
</evidence>
<dbReference type="InterPro" id="IPR004089">
    <property type="entry name" value="MCPsignal_dom"/>
</dbReference>
<dbReference type="PANTHER" id="PTHR43531:SF14">
    <property type="entry name" value="METHYL-ACCEPTING CHEMOTAXIS PROTEIN I-RELATED"/>
    <property type="match status" value="1"/>
</dbReference>
<dbReference type="SMART" id="SM00304">
    <property type="entry name" value="HAMP"/>
    <property type="match status" value="1"/>
</dbReference>
<dbReference type="Pfam" id="PF12729">
    <property type="entry name" value="4HB_MCP_1"/>
    <property type="match status" value="1"/>
</dbReference>
<evidence type="ECO:0000259" key="7">
    <source>
        <dbReference type="PROSITE" id="PS50885"/>
    </source>
</evidence>
<feature type="transmembrane region" description="Helical" evidence="5">
    <location>
        <begin position="191"/>
        <end position="215"/>
    </location>
</feature>
<dbReference type="Pfam" id="PF00015">
    <property type="entry name" value="MCPsignal"/>
    <property type="match status" value="1"/>
</dbReference>
<dbReference type="CDD" id="cd19411">
    <property type="entry name" value="MCP2201-like_sensor"/>
    <property type="match status" value="1"/>
</dbReference>
<sequence>MRFQQLKMATKLWMAVSLIIVSLLGVIAFAAYRSALVQRESDRSSANFVERIQSATRWAGLTQANSVRTYAVLLSADPAVSEALSGSIASTTAQISELQKALVAIAQSDAEKVQMAKIAEKRSAMISLREKAQKLKKEGQVAEAVALVNGDFKSALSTYLDSLNEFVKLQEQLAQQSRDALAQERAFTIKVAAICITLIVLGILWGAFGLIRSIVKPLSQANRMASRIAQGDLSSSVETDRSDEFGELLRSLAAMGESLSQTVSRVRQSTDSIALASSEIAAGNNDLSVRTEQTSSNLQQSASSLGTLTHTVQHSAQSAQQASTLAASASSVAERGGAVVQQVVATMEDINTSSKRIADIIGVIDGIAFQTNILALNAAVEAARAGEQGRGFAVVAGEVRSLAQRSAEAAREIKTLINASVERVENGTRLVTDAGNTMSDIVTSVRRVTDMIGEITAAATEQSAGIADVNQAVSSLDQMTQQNAALVEQSAAAAQSLREQADQLASVVATFKLSGSAVAVQSMGSVSRRASPVPAPQVSAAPAPKSLSASAPRAVGATPTARLAAAKAPAPSAAAKEDDWESF</sequence>
<dbReference type="PROSITE" id="PS50111">
    <property type="entry name" value="CHEMOTAXIS_TRANSDUC_2"/>
    <property type="match status" value="1"/>
</dbReference>
<evidence type="ECO:0000256" key="1">
    <source>
        <dbReference type="ARBA" id="ARBA00022481"/>
    </source>
</evidence>
<evidence type="ECO:0000256" key="5">
    <source>
        <dbReference type="SAM" id="Phobius"/>
    </source>
</evidence>
<feature type="domain" description="HAMP" evidence="7">
    <location>
        <begin position="212"/>
        <end position="264"/>
    </location>
</feature>
<dbReference type="InterPro" id="IPR047347">
    <property type="entry name" value="YvaQ-like_sensor"/>
</dbReference>
<dbReference type="SMART" id="SM00283">
    <property type="entry name" value="MA"/>
    <property type="match status" value="1"/>
</dbReference>
<dbReference type="PROSITE" id="PS50885">
    <property type="entry name" value="HAMP"/>
    <property type="match status" value="1"/>
</dbReference>
<dbReference type="RefSeq" id="WP_273929174.1">
    <property type="nucleotide sequence ID" value="NZ_JAQSIO010000011.1"/>
</dbReference>
<keyword evidence="9" id="KW-1185">Reference proteome</keyword>
<dbReference type="PRINTS" id="PR00260">
    <property type="entry name" value="CHEMTRNSDUCR"/>
</dbReference>
<gene>
    <name evidence="8" type="ORF">PSQ39_20030</name>
</gene>
<comment type="caution">
    <text evidence="8">The sequence shown here is derived from an EMBL/GenBank/DDBJ whole genome shotgun (WGS) entry which is preliminary data.</text>
</comment>
<dbReference type="PANTHER" id="PTHR43531">
    <property type="entry name" value="PROTEIN ICFG"/>
    <property type="match status" value="1"/>
</dbReference>
<dbReference type="Pfam" id="PF00672">
    <property type="entry name" value="HAMP"/>
    <property type="match status" value="1"/>
</dbReference>
<keyword evidence="5" id="KW-1133">Transmembrane helix</keyword>
<dbReference type="SUPFAM" id="SSF58104">
    <property type="entry name" value="Methyl-accepting chemotaxis protein (MCP) signaling domain"/>
    <property type="match status" value="1"/>
</dbReference>
<reference evidence="8 9" key="1">
    <citation type="submission" date="2023-02" db="EMBL/GenBank/DDBJ databases">
        <title>Bacterial whole genome sequence for Curvibacter sp. HBC28.</title>
        <authorList>
            <person name="Le V."/>
            <person name="Ko S.-R."/>
            <person name="Ahn C.-Y."/>
            <person name="Oh H.-M."/>
        </authorList>
    </citation>
    <scope>NUCLEOTIDE SEQUENCE [LARGE SCALE GENOMIC DNA]</scope>
    <source>
        <strain evidence="8 9">HBC28</strain>
    </source>
</reference>
<keyword evidence="1" id="KW-0488">Methylation</keyword>
<dbReference type="InterPro" id="IPR051310">
    <property type="entry name" value="MCP_chemotaxis"/>
</dbReference>
<dbReference type="CDD" id="cd11386">
    <property type="entry name" value="MCP_signal"/>
    <property type="match status" value="1"/>
</dbReference>
<comment type="similarity">
    <text evidence="2">Belongs to the methyl-accepting chemotaxis (MCP) protein family.</text>
</comment>
<proteinExistence type="inferred from homology"/>
<organism evidence="8 9">
    <name type="scientific">Curvibacter microcysteis</name>
    <dbReference type="NCBI Taxonomy" id="3026419"/>
    <lineage>
        <taxon>Bacteria</taxon>
        <taxon>Pseudomonadati</taxon>
        <taxon>Pseudomonadota</taxon>
        <taxon>Betaproteobacteria</taxon>
        <taxon>Burkholderiales</taxon>
        <taxon>Comamonadaceae</taxon>
        <taxon>Curvibacter</taxon>
    </lineage>
</organism>
<evidence type="ECO:0000256" key="4">
    <source>
        <dbReference type="SAM" id="MobiDB-lite"/>
    </source>
</evidence>
<dbReference type="Gene3D" id="1.10.287.950">
    <property type="entry name" value="Methyl-accepting chemotaxis protein"/>
    <property type="match status" value="1"/>
</dbReference>
<feature type="compositionally biased region" description="Low complexity" evidence="4">
    <location>
        <begin position="530"/>
        <end position="574"/>
    </location>
</feature>
<keyword evidence="5" id="KW-0472">Membrane</keyword>
<evidence type="ECO:0000256" key="2">
    <source>
        <dbReference type="ARBA" id="ARBA00029447"/>
    </source>
</evidence>
<feature type="domain" description="Methyl-accepting transducer" evidence="6">
    <location>
        <begin position="269"/>
        <end position="498"/>
    </location>
</feature>
<feature type="region of interest" description="Disordered" evidence="4">
    <location>
        <begin position="526"/>
        <end position="583"/>
    </location>
</feature>
<dbReference type="InterPro" id="IPR003660">
    <property type="entry name" value="HAMP_dom"/>
</dbReference>
<dbReference type="Proteomes" id="UP001528672">
    <property type="component" value="Unassembled WGS sequence"/>
</dbReference>
<evidence type="ECO:0000313" key="8">
    <source>
        <dbReference type="EMBL" id="MDD0816931.1"/>
    </source>
</evidence>
<accession>A0ABT5MNY9</accession>
<dbReference type="InterPro" id="IPR004090">
    <property type="entry name" value="Chemotax_Me-accpt_rcpt"/>
</dbReference>
<evidence type="ECO:0000313" key="9">
    <source>
        <dbReference type="Proteomes" id="UP001528672"/>
    </source>
</evidence>
<keyword evidence="3" id="KW-0807">Transducer</keyword>